<feature type="compositionally biased region" description="Polar residues" evidence="4">
    <location>
        <begin position="637"/>
        <end position="647"/>
    </location>
</feature>
<feature type="domain" description="Zn(2)-C6 fungal-type" evidence="5">
    <location>
        <begin position="56"/>
        <end position="84"/>
    </location>
</feature>
<evidence type="ECO:0000256" key="3">
    <source>
        <dbReference type="ARBA" id="ARBA00023242"/>
    </source>
</evidence>
<dbReference type="Gene3D" id="4.10.240.10">
    <property type="entry name" value="Zn(2)-C6 fungal-type DNA-binding domain"/>
    <property type="match status" value="1"/>
</dbReference>
<protein>
    <recommendedName>
        <fullName evidence="5">Zn(2)-C6 fungal-type domain-containing protein</fullName>
    </recommendedName>
</protein>
<dbReference type="PANTHER" id="PTHR31001">
    <property type="entry name" value="UNCHARACTERIZED TRANSCRIPTIONAL REGULATORY PROTEIN"/>
    <property type="match status" value="1"/>
</dbReference>
<keyword evidence="2" id="KW-0479">Metal-binding</keyword>
<feature type="region of interest" description="Disordered" evidence="4">
    <location>
        <begin position="1"/>
        <end position="47"/>
    </location>
</feature>
<dbReference type="PANTHER" id="PTHR31001:SF45">
    <property type="entry name" value="ZN(II)2CYS6 TRANSCRIPTION FACTOR (EUROFUNG)"/>
    <property type="match status" value="1"/>
</dbReference>
<dbReference type="Pfam" id="PF04082">
    <property type="entry name" value="Fungal_trans"/>
    <property type="match status" value="1"/>
</dbReference>
<dbReference type="InterPro" id="IPR050613">
    <property type="entry name" value="Sec_Metabolite_Reg"/>
</dbReference>
<feature type="region of interest" description="Disordered" evidence="4">
    <location>
        <begin position="221"/>
        <end position="261"/>
    </location>
</feature>
<proteinExistence type="predicted"/>
<dbReference type="SMART" id="SM00906">
    <property type="entry name" value="Fungal_trans"/>
    <property type="match status" value="1"/>
</dbReference>
<keyword evidence="7" id="KW-1185">Reference proteome</keyword>
<feature type="compositionally biased region" description="Basic and acidic residues" evidence="4">
    <location>
        <begin position="134"/>
        <end position="144"/>
    </location>
</feature>
<feature type="compositionally biased region" description="Low complexity" evidence="4">
    <location>
        <begin position="246"/>
        <end position="255"/>
    </location>
</feature>
<dbReference type="InterPro" id="IPR007219">
    <property type="entry name" value="XnlR_reg_dom"/>
</dbReference>
<name>A0ABP0D2F6_9PEZI</name>
<dbReference type="SMART" id="SM00066">
    <property type="entry name" value="GAL4"/>
    <property type="match status" value="1"/>
</dbReference>
<gene>
    <name evidence="6" type="ORF">SEUCBS140593_010656</name>
</gene>
<evidence type="ECO:0000256" key="4">
    <source>
        <dbReference type="SAM" id="MobiDB-lite"/>
    </source>
</evidence>
<comment type="subcellular location">
    <subcellularLocation>
        <location evidence="1">Nucleus</location>
    </subcellularLocation>
</comment>
<feature type="compositionally biased region" description="Pro residues" evidence="4">
    <location>
        <begin position="28"/>
        <end position="38"/>
    </location>
</feature>
<dbReference type="SUPFAM" id="SSF57701">
    <property type="entry name" value="Zn2/Cys6 DNA-binding domain"/>
    <property type="match status" value="1"/>
</dbReference>
<organism evidence="6 7">
    <name type="scientific">Sporothrix eucalyptigena</name>
    <dbReference type="NCBI Taxonomy" id="1812306"/>
    <lineage>
        <taxon>Eukaryota</taxon>
        <taxon>Fungi</taxon>
        <taxon>Dikarya</taxon>
        <taxon>Ascomycota</taxon>
        <taxon>Pezizomycotina</taxon>
        <taxon>Sordariomycetes</taxon>
        <taxon>Sordariomycetidae</taxon>
        <taxon>Ophiostomatales</taxon>
        <taxon>Ophiostomataceae</taxon>
        <taxon>Sporothrix</taxon>
    </lineage>
</organism>
<evidence type="ECO:0000256" key="2">
    <source>
        <dbReference type="ARBA" id="ARBA00022723"/>
    </source>
</evidence>
<dbReference type="PROSITE" id="PS50048">
    <property type="entry name" value="ZN2_CY6_FUNGAL_2"/>
    <property type="match status" value="1"/>
</dbReference>
<feature type="region of interest" description="Disordered" evidence="4">
    <location>
        <begin position="129"/>
        <end position="195"/>
    </location>
</feature>
<dbReference type="InterPro" id="IPR036864">
    <property type="entry name" value="Zn2-C6_fun-type_DNA-bd_sf"/>
</dbReference>
<evidence type="ECO:0000313" key="6">
    <source>
        <dbReference type="EMBL" id="CAK7238406.1"/>
    </source>
</evidence>
<sequence>MPQNAPSSPSPAPSATPSAVAPSQTPREPAPATAPAPPTGTTGAASGSTHTERILACVMCQQRKVKCNRKFPCNNCIRLGVNCVPATLNPRRRRRRFPERELLDRVRHYETLLRQNNVRFESLFETTTGIEEDPQTHHDDDASHDAASSLAALRHGGSASGRDEMMVDADGDDAGRVKTTGSDAGLSVPPPTTKTVWDRGVEAKNFWKAIRKGFIDSDFGGVGASRERRSHNDSNNGNTPDGGGASAASPASTSDAESDEPNAAAVIREMWARQLGNTGSLFFRGPHKTLASITALHPGPVQIFRLWQIYLENVDPLLKITHTPSLQGRIVEAASNLEGIDPTLEALLFGIYCVAIHSMTSSDCQAVFGSSKQDLLGTYQPACEQALLNSGFLRTTERDCLAAFFLYLISLGHNIDHRTLFSMLGVAMRIAQSMQINNDTPSTTPKLAPLEAEMRRRLWWAMALFDARIGELSNHSPTMLDPTWDCSIPLNANDFDFRPELKEPPSSVAATGGRSVTSSEALFVVVRSELANAMRQTEYYLALTNPALRPLARDREFATAAHATSPDGHARRKEFAELDALEDMIHSKYLQYCDPANGLHYMTIWIAKGFIAKCRLIKYFAKFSQYSVQPQPQQSSDGTSTNTTEPTPNMRDLALQDALTVVEADTNIMTSHLTRGYRWLVHLYFPLPAYIYITQELARRVGGKHATQAWATMNANYEARFALADSEDRYMFKMFAGTILQAWNACEARAQADGDPPPSVPEMVQRVRSQLVETNDAEAAASNTTNSLGGGMDGTAVSSGDVLGTFPTTLSMGIAPSSLFGGAGSGPPPPGSGPPSAFGGATPPAPPLFPSPNLGSMSFGMPNVANWPPMPMPWGWGPRPSWPS</sequence>
<evidence type="ECO:0000259" key="5">
    <source>
        <dbReference type="PROSITE" id="PS50048"/>
    </source>
</evidence>
<dbReference type="CDD" id="cd00067">
    <property type="entry name" value="GAL4"/>
    <property type="match status" value="1"/>
</dbReference>
<dbReference type="InterPro" id="IPR001138">
    <property type="entry name" value="Zn2Cys6_DnaBD"/>
</dbReference>
<evidence type="ECO:0000256" key="1">
    <source>
        <dbReference type="ARBA" id="ARBA00004123"/>
    </source>
</evidence>
<keyword evidence="3" id="KW-0539">Nucleus</keyword>
<dbReference type="Proteomes" id="UP001642482">
    <property type="component" value="Unassembled WGS sequence"/>
</dbReference>
<evidence type="ECO:0000313" key="7">
    <source>
        <dbReference type="Proteomes" id="UP001642482"/>
    </source>
</evidence>
<dbReference type="EMBL" id="CAWUHD010000243">
    <property type="protein sequence ID" value="CAK7238406.1"/>
    <property type="molecule type" value="Genomic_DNA"/>
</dbReference>
<dbReference type="CDD" id="cd12148">
    <property type="entry name" value="fungal_TF_MHR"/>
    <property type="match status" value="1"/>
</dbReference>
<feature type="region of interest" description="Disordered" evidence="4">
    <location>
        <begin position="817"/>
        <end position="857"/>
    </location>
</feature>
<dbReference type="Pfam" id="PF00172">
    <property type="entry name" value="Zn_clus"/>
    <property type="match status" value="1"/>
</dbReference>
<feature type="region of interest" description="Disordered" evidence="4">
    <location>
        <begin position="629"/>
        <end position="649"/>
    </location>
</feature>
<comment type="caution">
    <text evidence="6">The sequence shown here is derived from an EMBL/GenBank/DDBJ whole genome shotgun (WGS) entry which is preliminary data.</text>
</comment>
<reference evidence="6 7" key="1">
    <citation type="submission" date="2024-01" db="EMBL/GenBank/DDBJ databases">
        <authorList>
            <person name="Allen C."/>
            <person name="Tagirdzhanova G."/>
        </authorList>
    </citation>
    <scope>NUCLEOTIDE SEQUENCE [LARGE SCALE GENOMIC DNA]</scope>
</reference>
<accession>A0ABP0D2F6</accession>